<gene>
    <name evidence="1" type="ORF">ALGA_3368</name>
    <name evidence="2" type="ORF">ALGA_3372</name>
</gene>
<dbReference type="EMBL" id="AP018042">
    <property type="protein sequence ID" value="BAX81666.1"/>
    <property type="molecule type" value="Genomic_DNA"/>
</dbReference>
<name>A0A1Y1CN05_9BACT</name>
<dbReference type="KEGG" id="mbas:ALGA_3372"/>
<keyword evidence="3" id="KW-1185">Reference proteome</keyword>
<reference evidence="2" key="2">
    <citation type="journal article" date="2019" name="Antonie Van Leeuwenhoek">
        <title>Labilibaculum antarcticum sp. nov., a novel facultative anaerobic, psychrotorelant bacterium isolated from marine sediment of Antarctica.</title>
        <authorList>
            <person name="Watanabe M."/>
            <person name="Kojima H."/>
            <person name="Fukui M."/>
        </authorList>
    </citation>
    <scope>NUCLEOTIDE SEQUENCE</scope>
    <source>
        <strain evidence="2">SPP2</strain>
    </source>
</reference>
<dbReference type="KEGG" id="mbas:ALGA_3368"/>
<sequence length="150" mass="17399">MMKLTLILSIFIFLTSAVHGQIRTIKGTVICEYLELLPGVSIYSLDTVEIGRTNLDGEFNISIQEETDQLMFGFVGLEPMTITFADNCEKLEIIMMYGVHYDFISLRKADRLRKKRFDKLPEVRKKAFEQGIFKSDSLNYSQEFDSYRDD</sequence>
<protein>
    <submittedName>
        <fullName evidence="2">Uncharacterized protein</fullName>
    </submittedName>
</protein>
<dbReference type="OrthoDB" id="668629at2"/>
<reference evidence="2 3" key="1">
    <citation type="journal article" date="2018" name="Mar. Genomics">
        <title>Complete genome sequence of Marinifilaceae bacterium strain SPP2, isolated from the Antarctic marine sediment.</title>
        <authorList>
            <person name="Watanabe M."/>
            <person name="Kojima H."/>
            <person name="Fukui M."/>
        </authorList>
    </citation>
    <scope>NUCLEOTIDE SEQUENCE [LARGE SCALE GENOMIC DNA]</scope>
    <source>
        <strain evidence="2 3">SPP2</strain>
    </source>
</reference>
<dbReference type="AlphaFoldDB" id="A0A1Y1CN05"/>
<dbReference type="Proteomes" id="UP000218267">
    <property type="component" value="Chromosome"/>
</dbReference>
<accession>A0A1Y1CN05</accession>
<evidence type="ECO:0000313" key="3">
    <source>
        <dbReference type="Proteomes" id="UP000218267"/>
    </source>
</evidence>
<reference evidence="3" key="3">
    <citation type="journal article" date="2020" name="Antonie Van Leeuwenhoek">
        <title>Labilibaculum antarcticum sp. nov., a novel facultative anaerobic, psychrotorelant bacterium isolated from marine sediment of Antarctica.</title>
        <authorList>
            <person name="Watanabe M."/>
            <person name="Kojima H."/>
            <person name="Fukui M."/>
        </authorList>
    </citation>
    <scope>NUCLEOTIDE SEQUENCE [LARGE SCALE GENOMIC DNA]</scope>
    <source>
        <strain evidence="3">SPP2</strain>
    </source>
</reference>
<proteinExistence type="predicted"/>
<dbReference type="InterPro" id="IPR008969">
    <property type="entry name" value="CarboxyPept-like_regulatory"/>
</dbReference>
<organism evidence="2 3">
    <name type="scientific">Labilibaculum antarcticum</name>
    <dbReference type="NCBI Taxonomy" id="1717717"/>
    <lineage>
        <taxon>Bacteria</taxon>
        <taxon>Pseudomonadati</taxon>
        <taxon>Bacteroidota</taxon>
        <taxon>Bacteroidia</taxon>
        <taxon>Marinilabiliales</taxon>
        <taxon>Marinifilaceae</taxon>
        <taxon>Labilibaculum</taxon>
    </lineage>
</organism>
<evidence type="ECO:0000313" key="1">
    <source>
        <dbReference type="EMBL" id="BAX81666.1"/>
    </source>
</evidence>
<dbReference type="EMBL" id="AP018042">
    <property type="protein sequence ID" value="BAX81670.1"/>
    <property type="molecule type" value="Genomic_DNA"/>
</dbReference>
<dbReference type="RefSeq" id="WP_096431276.1">
    <property type="nucleotide sequence ID" value="NZ_AP018042.1"/>
</dbReference>
<evidence type="ECO:0000313" key="2">
    <source>
        <dbReference type="EMBL" id="BAX81670.1"/>
    </source>
</evidence>
<dbReference type="SUPFAM" id="SSF49464">
    <property type="entry name" value="Carboxypeptidase regulatory domain-like"/>
    <property type="match status" value="1"/>
</dbReference>